<accession>A0A8J3JYL1</accession>
<dbReference type="GO" id="GO:0046872">
    <property type="term" value="F:metal ion binding"/>
    <property type="evidence" value="ECO:0007669"/>
    <property type="project" value="InterPro"/>
</dbReference>
<sequence>MGGGVHRGENGGMSDIDGDLAACAEAHARLHQTLQKIDDQTVREPSRLPGWTVGHVLTHLARNADSVVRRLDGAARGELVDQYPGGATGRAAEIEAGQGRPAAEIIADLTAADAAVDAAFARATPDVWQRTVRAGGGDLIPATQLLFARWREVEVHHVDLGLGYGWEQWPDGLVARWLPGLLGELRERADERALMAWALGRAPVPELRPWG</sequence>
<dbReference type="GO" id="GO:0016853">
    <property type="term" value="F:isomerase activity"/>
    <property type="evidence" value="ECO:0007669"/>
    <property type="project" value="UniProtKB-KW"/>
</dbReference>
<evidence type="ECO:0000259" key="1">
    <source>
        <dbReference type="Pfam" id="PF11716"/>
    </source>
</evidence>
<dbReference type="InterPro" id="IPR017517">
    <property type="entry name" value="Maleyloyr_isom"/>
</dbReference>
<comment type="caution">
    <text evidence="2">The sequence shown here is derived from an EMBL/GenBank/DDBJ whole genome shotgun (WGS) entry which is preliminary data.</text>
</comment>
<dbReference type="EMBL" id="BONG01000015">
    <property type="protein sequence ID" value="GIF89363.1"/>
    <property type="molecule type" value="Genomic_DNA"/>
</dbReference>
<dbReference type="SUPFAM" id="SSF109854">
    <property type="entry name" value="DinB/YfiT-like putative metalloenzymes"/>
    <property type="match status" value="1"/>
</dbReference>
<name>A0A8J3JYL1_9ACTN</name>
<reference evidence="2 3" key="1">
    <citation type="submission" date="2021-01" db="EMBL/GenBank/DDBJ databases">
        <title>Whole genome shotgun sequence of Catellatospora chokoriensis NBRC 107358.</title>
        <authorList>
            <person name="Komaki H."/>
            <person name="Tamura T."/>
        </authorList>
    </citation>
    <scope>NUCLEOTIDE SEQUENCE [LARGE SCALE GENOMIC DNA]</scope>
    <source>
        <strain evidence="2 3">NBRC 107358</strain>
    </source>
</reference>
<dbReference type="NCBIfam" id="TIGR03083">
    <property type="entry name" value="maleylpyruvate isomerase family mycothiol-dependent enzyme"/>
    <property type="match status" value="1"/>
</dbReference>
<keyword evidence="3" id="KW-1185">Reference proteome</keyword>
<protein>
    <submittedName>
        <fullName evidence="2">Maleylpyruvate isomerase</fullName>
    </submittedName>
</protein>
<gene>
    <name evidence="2" type="ORF">Cch02nite_28070</name>
</gene>
<feature type="domain" description="Mycothiol-dependent maleylpyruvate isomerase metal-binding" evidence="1">
    <location>
        <begin position="24"/>
        <end position="160"/>
    </location>
</feature>
<dbReference type="InterPro" id="IPR034660">
    <property type="entry name" value="DinB/YfiT-like"/>
</dbReference>
<keyword evidence="2" id="KW-0413">Isomerase</keyword>
<dbReference type="Proteomes" id="UP000619293">
    <property type="component" value="Unassembled WGS sequence"/>
</dbReference>
<proteinExistence type="predicted"/>
<dbReference type="InterPro" id="IPR024344">
    <property type="entry name" value="MDMPI_metal-binding"/>
</dbReference>
<evidence type="ECO:0000313" key="3">
    <source>
        <dbReference type="Proteomes" id="UP000619293"/>
    </source>
</evidence>
<dbReference type="Pfam" id="PF11716">
    <property type="entry name" value="MDMPI_N"/>
    <property type="match status" value="1"/>
</dbReference>
<organism evidence="2 3">
    <name type="scientific">Catellatospora chokoriensis</name>
    <dbReference type="NCBI Taxonomy" id="310353"/>
    <lineage>
        <taxon>Bacteria</taxon>
        <taxon>Bacillati</taxon>
        <taxon>Actinomycetota</taxon>
        <taxon>Actinomycetes</taxon>
        <taxon>Micromonosporales</taxon>
        <taxon>Micromonosporaceae</taxon>
        <taxon>Catellatospora</taxon>
    </lineage>
</organism>
<dbReference type="AlphaFoldDB" id="A0A8J3JYL1"/>
<dbReference type="Gene3D" id="1.20.120.450">
    <property type="entry name" value="dinb family like domain"/>
    <property type="match status" value="1"/>
</dbReference>
<evidence type="ECO:0000313" key="2">
    <source>
        <dbReference type="EMBL" id="GIF89363.1"/>
    </source>
</evidence>